<keyword evidence="2" id="KW-0472">Membrane</keyword>
<keyword evidence="2" id="KW-1134">Transmembrane beta strand</keyword>
<protein>
    <submittedName>
        <fullName evidence="4">Outer membrane protein OprM</fullName>
    </submittedName>
</protein>
<dbReference type="SUPFAM" id="SSF56954">
    <property type="entry name" value="Outer membrane efflux proteins (OEP)"/>
    <property type="match status" value="1"/>
</dbReference>
<dbReference type="GO" id="GO:0015562">
    <property type="term" value="F:efflux transmembrane transporter activity"/>
    <property type="evidence" value="ECO:0007669"/>
    <property type="project" value="InterPro"/>
</dbReference>
<feature type="compositionally biased region" description="Low complexity" evidence="3">
    <location>
        <begin position="478"/>
        <end position="494"/>
    </location>
</feature>
<keyword evidence="2" id="KW-0449">Lipoprotein</keyword>
<evidence type="ECO:0000256" key="3">
    <source>
        <dbReference type="SAM" id="MobiDB-lite"/>
    </source>
</evidence>
<dbReference type="PANTHER" id="PTHR30203">
    <property type="entry name" value="OUTER MEMBRANE CATION EFFLUX PROTEIN"/>
    <property type="match status" value="1"/>
</dbReference>
<dbReference type="GO" id="GO:0005886">
    <property type="term" value="C:plasma membrane"/>
    <property type="evidence" value="ECO:0007669"/>
    <property type="project" value="UniProtKB-SubCell"/>
</dbReference>
<dbReference type="RefSeq" id="WP_175198240.1">
    <property type="nucleotide sequence ID" value="NZ_CADIKL010000060.1"/>
</dbReference>
<comment type="similarity">
    <text evidence="1 2">Belongs to the outer membrane factor (OMF) (TC 1.B.17) family.</text>
</comment>
<dbReference type="AlphaFoldDB" id="A0A6J5GZI4"/>
<dbReference type="Pfam" id="PF02321">
    <property type="entry name" value="OEP"/>
    <property type="match status" value="2"/>
</dbReference>
<feature type="signal peptide" evidence="2">
    <location>
        <begin position="1"/>
        <end position="24"/>
    </location>
</feature>
<evidence type="ECO:0000313" key="5">
    <source>
        <dbReference type="Proteomes" id="UP000494119"/>
    </source>
</evidence>
<dbReference type="NCBIfam" id="TIGR01845">
    <property type="entry name" value="outer_NodT"/>
    <property type="match status" value="1"/>
</dbReference>
<sequence length="509" mass="54813">MRAPARLSTLVRRLSPLLVFTLSACLPGPNYVRPNVEVPATYRFASGEVADVANTVWWEQFQDPVLDQLISTALERNRDVKIAAARIDEFAAQLQITRSAFYPQVGAGFSASRQRSSSLGGVPLPANVDPVYNLFSPTLAASMNIDLFGRTRRLTEAARAELAATVEGRRDTILTLVVSVAVSYFNLRSLDRQLEIAQATATSRAESVRVFSLRFKHGEVSQMELAQSQSEYEAALATIPVIEMQIAQQEDALSVLLAQNPGPIPRGRDLQSIELPAVPAGVPSDLLVRRPDLLAAEQSLIAQNAQIGAARALYFPTISVSGLIGAASTVFSSLLTGPAYIWSVGGAITQPIFTGGNITGQVHLAEAREQEALYTYLQAVQTAFQQVEDSLIALQKTQTQLVAQGRQVEALTTYARLARKRYEGGYTSYIEVLDAERSLFNAQLTYTQTEAAVLTYYVSLYKTMGGGWVTQAERMTTPAPANPASATQAPQAQQGHAADVASASGATGG</sequence>
<keyword evidence="2" id="KW-0812">Transmembrane</keyword>
<evidence type="ECO:0000256" key="2">
    <source>
        <dbReference type="RuleBase" id="RU362097"/>
    </source>
</evidence>
<evidence type="ECO:0000256" key="1">
    <source>
        <dbReference type="ARBA" id="ARBA00007613"/>
    </source>
</evidence>
<dbReference type="InterPro" id="IPR010131">
    <property type="entry name" value="MdtP/NodT-like"/>
</dbReference>
<organism evidence="4 5">
    <name type="scientific">Paraburkholderia caffeinitolerans</name>
    <dbReference type="NCBI Taxonomy" id="1723730"/>
    <lineage>
        <taxon>Bacteria</taxon>
        <taxon>Pseudomonadati</taxon>
        <taxon>Pseudomonadota</taxon>
        <taxon>Betaproteobacteria</taxon>
        <taxon>Burkholderiales</taxon>
        <taxon>Burkholderiaceae</taxon>
        <taxon>Paraburkholderia</taxon>
    </lineage>
</organism>
<dbReference type="PROSITE" id="PS51257">
    <property type="entry name" value="PROKAR_LIPOPROTEIN"/>
    <property type="match status" value="1"/>
</dbReference>
<name>A0A6J5GZI4_9BURK</name>
<accession>A0A6J5GZI4</accession>
<keyword evidence="2" id="KW-0732">Signal</keyword>
<keyword evidence="5" id="KW-1185">Reference proteome</keyword>
<keyword evidence="2" id="KW-0564">Palmitate</keyword>
<comment type="subcellular location">
    <subcellularLocation>
        <location evidence="2">Cell membrane</location>
        <topology evidence="2">Lipid-anchor</topology>
    </subcellularLocation>
</comment>
<evidence type="ECO:0000313" key="4">
    <source>
        <dbReference type="EMBL" id="CAB3808645.1"/>
    </source>
</evidence>
<gene>
    <name evidence="4" type="primary">oprM_12</name>
    <name evidence="4" type="ORF">LMG28688_06813</name>
</gene>
<dbReference type="Proteomes" id="UP000494119">
    <property type="component" value="Unassembled WGS sequence"/>
</dbReference>
<dbReference type="InterPro" id="IPR003423">
    <property type="entry name" value="OMP_efflux"/>
</dbReference>
<dbReference type="Gene3D" id="2.20.200.10">
    <property type="entry name" value="Outer membrane efflux proteins (OEP)"/>
    <property type="match status" value="1"/>
</dbReference>
<feature type="chain" id="PRO_5027155935" evidence="2">
    <location>
        <begin position="25"/>
        <end position="509"/>
    </location>
</feature>
<dbReference type="Gene3D" id="1.20.1600.10">
    <property type="entry name" value="Outer membrane efflux proteins (OEP)"/>
    <property type="match status" value="1"/>
</dbReference>
<reference evidence="4 5" key="1">
    <citation type="submission" date="2020-04" db="EMBL/GenBank/DDBJ databases">
        <authorList>
            <person name="De Canck E."/>
        </authorList>
    </citation>
    <scope>NUCLEOTIDE SEQUENCE [LARGE SCALE GENOMIC DNA]</scope>
    <source>
        <strain evidence="4 5">LMG 28688</strain>
    </source>
</reference>
<feature type="region of interest" description="Disordered" evidence="3">
    <location>
        <begin position="478"/>
        <end position="509"/>
    </location>
</feature>
<dbReference type="EMBL" id="CADIKL010000060">
    <property type="protein sequence ID" value="CAB3808645.1"/>
    <property type="molecule type" value="Genomic_DNA"/>
</dbReference>
<proteinExistence type="inferred from homology"/>